<evidence type="ECO:0000259" key="1">
    <source>
        <dbReference type="Pfam" id="PF09324"/>
    </source>
</evidence>
<dbReference type="PANTHER" id="PTHR10663:SF375">
    <property type="entry name" value="LD29171P"/>
    <property type="match status" value="1"/>
</dbReference>
<accession>A0A368H1A0</accession>
<dbReference type="AlphaFoldDB" id="A0A368H1A0"/>
<proteinExistence type="predicted"/>
<dbReference type="EMBL" id="JOJR01000024">
    <property type="protein sequence ID" value="RCN50392.1"/>
    <property type="molecule type" value="Genomic_DNA"/>
</dbReference>
<name>A0A368H1A0_ANCCA</name>
<dbReference type="PANTHER" id="PTHR10663">
    <property type="entry name" value="GUANYL-NUCLEOTIDE EXCHANGE FACTOR"/>
    <property type="match status" value="1"/>
</dbReference>
<dbReference type="InterPro" id="IPR016024">
    <property type="entry name" value="ARM-type_fold"/>
</dbReference>
<reference evidence="2 3" key="1">
    <citation type="submission" date="2014-10" db="EMBL/GenBank/DDBJ databases">
        <title>Draft genome of the hookworm Ancylostoma caninum.</title>
        <authorList>
            <person name="Mitreva M."/>
        </authorList>
    </citation>
    <scope>NUCLEOTIDE SEQUENCE [LARGE SCALE GENOMIC DNA]</scope>
    <source>
        <strain evidence="2 3">Baltimore</strain>
    </source>
</reference>
<keyword evidence="3" id="KW-1185">Reference proteome</keyword>
<dbReference type="Proteomes" id="UP000252519">
    <property type="component" value="Unassembled WGS sequence"/>
</dbReference>
<dbReference type="STRING" id="29170.A0A368H1A0"/>
<gene>
    <name evidence="2" type="ORF">ANCCAN_03620</name>
</gene>
<dbReference type="OrthoDB" id="5841989at2759"/>
<evidence type="ECO:0000313" key="3">
    <source>
        <dbReference type="Proteomes" id="UP000252519"/>
    </source>
</evidence>
<evidence type="ECO:0000313" key="2">
    <source>
        <dbReference type="EMBL" id="RCN50392.1"/>
    </source>
</evidence>
<protein>
    <recommendedName>
        <fullName evidence="1">Mon2/Sec7/BIG1-like HDS domain-containing protein</fullName>
    </recommendedName>
</protein>
<sequence length="232" mass="26417">MVFLGCNASELVAHYSVDALRQLAIKFLERGELPNFRFRKDFLRPFEIIMARNRSAQTRELVVACCSNLVEAHAPRIKSGWRNLFSVWTLAAGDLQKDIAEAAFSASSRVILYQFKEDFASILDAFQTLAEFACNTNHPDVIMEAIRRIRSCGEYVSVNQERIVEAPWEESWSVSGDQRIWLRGWFPIFSEPSCIINRCKLDVRTRSLCVMFEIMKNHAVNSVPSGGEISST</sequence>
<dbReference type="Pfam" id="PF09324">
    <property type="entry name" value="Sec7-like_HDS"/>
    <property type="match status" value="1"/>
</dbReference>
<dbReference type="SUPFAM" id="SSF48371">
    <property type="entry name" value="ARM repeat"/>
    <property type="match status" value="1"/>
</dbReference>
<dbReference type="InterPro" id="IPR015403">
    <property type="entry name" value="Mon2/Sec7/BIG1-like_HDS"/>
</dbReference>
<feature type="domain" description="Mon2/Sec7/BIG1-like HDS" evidence="1">
    <location>
        <begin position="26"/>
        <end position="105"/>
    </location>
</feature>
<comment type="caution">
    <text evidence="2">The sequence shown here is derived from an EMBL/GenBank/DDBJ whole genome shotgun (WGS) entry which is preliminary data.</text>
</comment>
<organism evidence="2 3">
    <name type="scientific">Ancylostoma caninum</name>
    <name type="common">Dog hookworm</name>
    <dbReference type="NCBI Taxonomy" id="29170"/>
    <lineage>
        <taxon>Eukaryota</taxon>
        <taxon>Metazoa</taxon>
        <taxon>Ecdysozoa</taxon>
        <taxon>Nematoda</taxon>
        <taxon>Chromadorea</taxon>
        <taxon>Rhabditida</taxon>
        <taxon>Rhabditina</taxon>
        <taxon>Rhabditomorpha</taxon>
        <taxon>Strongyloidea</taxon>
        <taxon>Ancylostomatidae</taxon>
        <taxon>Ancylostomatinae</taxon>
        <taxon>Ancylostoma</taxon>
    </lineage>
</organism>